<reference evidence="1" key="2">
    <citation type="submission" date="2020-09" db="EMBL/GenBank/DDBJ databases">
        <authorList>
            <person name="Sun Q."/>
            <person name="Zhou Y."/>
        </authorList>
    </citation>
    <scope>NUCLEOTIDE SEQUENCE</scope>
    <source>
        <strain evidence="1">CGMCC 1.15958</strain>
    </source>
</reference>
<accession>A0A916YTV7</accession>
<comment type="caution">
    <text evidence="1">The sequence shown here is derived from an EMBL/GenBank/DDBJ whole genome shotgun (WGS) entry which is preliminary data.</text>
</comment>
<reference evidence="1" key="1">
    <citation type="journal article" date="2014" name="Int. J. Syst. Evol. Microbiol.">
        <title>Complete genome sequence of Corynebacterium casei LMG S-19264T (=DSM 44701T), isolated from a smear-ripened cheese.</title>
        <authorList>
            <consortium name="US DOE Joint Genome Institute (JGI-PGF)"/>
            <person name="Walter F."/>
            <person name="Albersmeier A."/>
            <person name="Kalinowski J."/>
            <person name="Ruckert C."/>
        </authorList>
    </citation>
    <scope>NUCLEOTIDE SEQUENCE</scope>
    <source>
        <strain evidence="1">CGMCC 1.15958</strain>
    </source>
</reference>
<dbReference type="EMBL" id="BMKK01000005">
    <property type="protein sequence ID" value="GGD60687.1"/>
    <property type="molecule type" value="Genomic_DNA"/>
</dbReference>
<protein>
    <submittedName>
        <fullName evidence="1">Uncharacterized protein</fullName>
    </submittedName>
</protein>
<keyword evidence="2" id="KW-1185">Reference proteome</keyword>
<dbReference type="AlphaFoldDB" id="A0A916YTV7"/>
<evidence type="ECO:0000313" key="2">
    <source>
        <dbReference type="Proteomes" id="UP000609064"/>
    </source>
</evidence>
<name>A0A916YTV7_9BACT</name>
<dbReference type="RefSeq" id="WP_188766515.1">
    <property type="nucleotide sequence ID" value="NZ_BMKK01000005.1"/>
</dbReference>
<dbReference type="Proteomes" id="UP000609064">
    <property type="component" value="Unassembled WGS sequence"/>
</dbReference>
<sequence length="132" mass="15586">MNKLLFFIVFSIKCFGQSDFQDFKKDVVPSYDNINTTRTDKFIKVTLSNNNQYNKKNVYLFDKQSEKLLAIFFEKLNIIEADNLFIKLTPNMNRKATKFGETITYNDGSKTISEYMEDDKSFTVMIKFHIKQ</sequence>
<proteinExistence type="predicted"/>
<evidence type="ECO:0000313" key="1">
    <source>
        <dbReference type="EMBL" id="GGD60687.1"/>
    </source>
</evidence>
<gene>
    <name evidence="1" type="ORF">GCM10011514_25790</name>
</gene>
<organism evidence="1 2">
    <name type="scientific">Emticicia aquatilis</name>
    <dbReference type="NCBI Taxonomy" id="1537369"/>
    <lineage>
        <taxon>Bacteria</taxon>
        <taxon>Pseudomonadati</taxon>
        <taxon>Bacteroidota</taxon>
        <taxon>Cytophagia</taxon>
        <taxon>Cytophagales</taxon>
        <taxon>Leadbetterellaceae</taxon>
        <taxon>Emticicia</taxon>
    </lineage>
</organism>